<dbReference type="Proteomes" id="UP000794436">
    <property type="component" value="Unassembled WGS sequence"/>
</dbReference>
<sequence length="427" mass="45892">MRLSSAVSLVSASLALTSVSFVASAEEVMPICNVWKGYTYEKAKADYPDLTDSINIVQQHGFVPWYTDNSPQQGLDVIIEALQSKCPEKSKIPMVIYGLPKKDCVANYSNMGFNKNLDDYKAFLQRLNDAFPKQHMIYIVEPDAIGLTVNGGCSVDNDYKGAVKVALEMLSANPNAELYLDIGFWALLDSGKPDMLAQIVNEIWPKDGGKLKGIALNVSNYEKTEEMIALCEKFAKLTGRNGMKCIIDTSRNYRGPSATHEWCNAKGAGIGHPPTMDTGNAQAAYFLWVKTPGESDGECTNEKSGEATVGPRAGDFFKDYFQMLWQNGYFVDKKQTSPSSAPAPTTAKPTSAPAPAPVVTLGTETPAPAPAPVVTVATVAPAPVPSSGSGSFLYCGPARPDAASLTAWCNQNCPAFCPTDMCKQGSC</sequence>
<comment type="caution">
    <text evidence="3">The sequence shown here is derived from an EMBL/GenBank/DDBJ whole genome shotgun (WGS) entry which is preliminary data.</text>
</comment>
<keyword evidence="4" id="KW-1185">Reference proteome</keyword>
<dbReference type="EMBL" id="SPLM01000076">
    <property type="protein sequence ID" value="TMW61365.1"/>
    <property type="molecule type" value="Genomic_DNA"/>
</dbReference>
<evidence type="ECO:0008006" key="5">
    <source>
        <dbReference type="Google" id="ProtNLM"/>
    </source>
</evidence>
<accession>A0A8K1FF83</accession>
<feature type="region of interest" description="Disordered" evidence="1">
    <location>
        <begin position="335"/>
        <end position="358"/>
    </location>
</feature>
<evidence type="ECO:0000313" key="4">
    <source>
        <dbReference type="Proteomes" id="UP000794436"/>
    </source>
</evidence>
<dbReference type="Pfam" id="PF01341">
    <property type="entry name" value="Glyco_hydro_6"/>
    <property type="match status" value="1"/>
</dbReference>
<dbReference type="PANTHER" id="PTHR34876:SF4">
    <property type="entry name" value="1,4-BETA-D-GLUCAN CELLOBIOHYDROLASE C-RELATED"/>
    <property type="match status" value="1"/>
</dbReference>
<dbReference type="AlphaFoldDB" id="A0A8K1FF83"/>
<reference evidence="3" key="1">
    <citation type="submission" date="2019-03" db="EMBL/GenBank/DDBJ databases">
        <title>Long read genome sequence of the mycoparasitic Pythium oligandrum ATCC 38472 isolated from sugarbeet rhizosphere.</title>
        <authorList>
            <person name="Gaulin E."/>
        </authorList>
    </citation>
    <scope>NUCLEOTIDE SEQUENCE</scope>
    <source>
        <strain evidence="3">ATCC 38472_TT</strain>
    </source>
</reference>
<protein>
    <recommendedName>
        <fullName evidence="5">Glucanase</fullName>
    </recommendedName>
</protein>
<dbReference type="InterPro" id="IPR016288">
    <property type="entry name" value="Beta_cellobiohydrolase"/>
</dbReference>
<organism evidence="3 4">
    <name type="scientific">Pythium oligandrum</name>
    <name type="common">Mycoparasitic fungus</name>
    <dbReference type="NCBI Taxonomy" id="41045"/>
    <lineage>
        <taxon>Eukaryota</taxon>
        <taxon>Sar</taxon>
        <taxon>Stramenopiles</taxon>
        <taxon>Oomycota</taxon>
        <taxon>Peronosporomycetes</taxon>
        <taxon>Pythiales</taxon>
        <taxon>Pythiaceae</taxon>
        <taxon>Pythium</taxon>
    </lineage>
</organism>
<name>A0A8K1FF83_PYTOL</name>
<feature type="signal peptide" evidence="2">
    <location>
        <begin position="1"/>
        <end position="25"/>
    </location>
</feature>
<proteinExistence type="predicted"/>
<dbReference type="PRINTS" id="PR00733">
    <property type="entry name" value="GLHYDRLASE6"/>
</dbReference>
<dbReference type="Gene3D" id="3.20.20.40">
    <property type="entry name" value="1, 4-beta cellobiohydrolase"/>
    <property type="match status" value="1"/>
</dbReference>
<dbReference type="GO" id="GO:0030245">
    <property type="term" value="P:cellulose catabolic process"/>
    <property type="evidence" value="ECO:0007669"/>
    <property type="project" value="InterPro"/>
</dbReference>
<feature type="chain" id="PRO_5035463711" description="Glucanase" evidence="2">
    <location>
        <begin position="26"/>
        <end position="427"/>
    </location>
</feature>
<dbReference type="GO" id="GO:0004553">
    <property type="term" value="F:hydrolase activity, hydrolyzing O-glycosyl compounds"/>
    <property type="evidence" value="ECO:0007669"/>
    <property type="project" value="InterPro"/>
</dbReference>
<feature type="compositionally biased region" description="Low complexity" evidence="1">
    <location>
        <begin position="336"/>
        <end position="353"/>
    </location>
</feature>
<evidence type="ECO:0000256" key="1">
    <source>
        <dbReference type="SAM" id="MobiDB-lite"/>
    </source>
</evidence>
<evidence type="ECO:0000313" key="3">
    <source>
        <dbReference type="EMBL" id="TMW61365.1"/>
    </source>
</evidence>
<gene>
    <name evidence="3" type="ORF">Poli38472_012556</name>
</gene>
<dbReference type="InterPro" id="IPR036434">
    <property type="entry name" value="Beta_cellobiohydrolase_sf"/>
</dbReference>
<evidence type="ECO:0000256" key="2">
    <source>
        <dbReference type="SAM" id="SignalP"/>
    </source>
</evidence>
<keyword evidence="2" id="KW-0732">Signal</keyword>
<dbReference type="SUPFAM" id="SSF51989">
    <property type="entry name" value="Glycosyl hydrolases family 6, cellulases"/>
    <property type="match status" value="1"/>
</dbReference>
<dbReference type="OrthoDB" id="64893at2759"/>
<dbReference type="PANTHER" id="PTHR34876">
    <property type="match status" value="1"/>
</dbReference>